<evidence type="ECO:0000313" key="2">
    <source>
        <dbReference type="Proteomes" id="UP000501648"/>
    </source>
</evidence>
<dbReference type="EMBL" id="CP008956">
    <property type="protein sequence ID" value="QJQ00178.1"/>
    <property type="molecule type" value="Genomic_DNA"/>
</dbReference>
<gene>
    <name evidence="1" type="ORF">C798_08015</name>
</gene>
<proteinExistence type="predicted"/>
<dbReference type="Proteomes" id="UP000501648">
    <property type="component" value="Chromosome"/>
</dbReference>
<dbReference type="AlphaFoldDB" id="A0A6M3ZNG4"/>
<accession>A0A6M3ZNG4</accession>
<dbReference type="RefSeq" id="WP_171426978.1">
    <property type="nucleotide sequence ID" value="NZ_CP008956.1"/>
</dbReference>
<name>A0A6M3ZNG4_9BURK</name>
<protein>
    <submittedName>
        <fullName evidence="1">Uncharacterized protein</fullName>
    </submittedName>
</protein>
<evidence type="ECO:0000313" key="1">
    <source>
        <dbReference type="EMBL" id="QJQ00178.1"/>
    </source>
</evidence>
<sequence>MAIIRPVSAIAMERQHWGSIFNRDNKKNLIMDITFRAAWRMPLGFSLNLDSLPIVVHSEDGKKFTLANEPVDDFFSEIDKGRALWELHTEVLESHEELTYAEYKSRLDTYISLLRKDRLIQHWKGNENFITGARYTVLLFEVTADIEPKEKMGGLRIFGLVDLMVTEPLEQYFHNQYKQEIDRIKLAISLENERLETFEYIGSGTFSKNDDGEVVHHVGVSSTSNGIYIPDEYENDHLERIKRRIKVMPLTKNFIQIQNLLSIGLVPGADQRQSFLLIWNAFERLIVDCHAEIENSVLSESIPLQTFYNQKIKKTCLKNE</sequence>
<reference evidence="1 2" key="1">
    <citation type="journal article" date="2012" name="J. Bacteriol.">
        <title>Genome sequence of the pathogenic Herbaspirillum seropedicae strain Os34, isolated from rice roots.</title>
        <authorList>
            <person name="Ye W."/>
            <person name="Ye S."/>
            <person name="Liu J."/>
            <person name="Chang S."/>
            <person name="Chen M."/>
            <person name="Zhu B."/>
            <person name="Guo L."/>
            <person name="An Q."/>
        </authorList>
    </citation>
    <scope>NUCLEOTIDE SEQUENCE [LARGE SCALE GENOMIC DNA]</scope>
    <source>
        <strain evidence="1 2">Os34</strain>
    </source>
</reference>
<organism evidence="1 2">
    <name type="scientific">Herbaspirillum rubrisubalbicans Os34</name>
    <dbReference type="NCBI Taxonomy" id="1235827"/>
    <lineage>
        <taxon>Bacteria</taxon>
        <taxon>Pseudomonadati</taxon>
        <taxon>Pseudomonadota</taxon>
        <taxon>Betaproteobacteria</taxon>
        <taxon>Burkholderiales</taxon>
        <taxon>Oxalobacteraceae</taxon>
        <taxon>Herbaspirillum</taxon>
    </lineage>
</organism>